<evidence type="ECO:0000256" key="2">
    <source>
        <dbReference type="ARBA" id="ARBA00022884"/>
    </source>
</evidence>
<dbReference type="AlphaFoldDB" id="A0A915HS74"/>
<dbReference type="SUPFAM" id="SSF54928">
    <property type="entry name" value="RNA-binding domain, RBD"/>
    <property type="match status" value="2"/>
</dbReference>
<dbReference type="Gene3D" id="3.30.70.330">
    <property type="match status" value="2"/>
</dbReference>
<evidence type="ECO:0000256" key="4">
    <source>
        <dbReference type="PROSITE-ProRule" id="PRU00176"/>
    </source>
</evidence>
<proteinExistence type="predicted"/>
<reference evidence="7" key="1">
    <citation type="submission" date="2022-11" db="UniProtKB">
        <authorList>
            <consortium name="WormBaseParasite"/>
        </authorList>
    </citation>
    <scope>IDENTIFICATION</scope>
</reference>
<dbReference type="WBParaSite" id="nRc.2.0.1.t04270-RA">
    <property type="protein sequence ID" value="nRc.2.0.1.t04270-RA"/>
    <property type="gene ID" value="nRc.2.0.1.g04270"/>
</dbReference>
<dbReference type="InterPro" id="IPR000504">
    <property type="entry name" value="RRM_dom"/>
</dbReference>
<comment type="subcellular location">
    <subcellularLocation>
        <location evidence="1">Nucleus</location>
    </subcellularLocation>
</comment>
<feature type="domain" description="RRM" evidence="5">
    <location>
        <begin position="272"/>
        <end position="356"/>
    </location>
</feature>
<keyword evidence="2 4" id="KW-0694">RNA-binding</keyword>
<dbReference type="GO" id="GO:0003723">
    <property type="term" value="F:RNA binding"/>
    <property type="evidence" value="ECO:0007669"/>
    <property type="project" value="UniProtKB-UniRule"/>
</dbReference>
<keyword evidence="6" id="KW-1185">Reference proteome</keyword>
<evidence type="ECO:0000313" key="6">
    <source>
        <dbReference type="Proteomes" id="UP000887565"/>
    </source>
</evidence>
<dbReference type="CDD" id="cd12684">
    <property type="entry name" value="RRM_cpo"/>
    <property type="match status" value="1"/>
</dbReference>
<dbReference type="GO" id="GO:0005634">
    <property type="term" value="C:nucleus"/>
    <property type="evidence" value="ECO:0007669"/>
    <property type="project" value="UniProtKB-SubCell"/>
</dbReference>
<dbReference type="PROSITE" id="PS50102">
    <property type="entry name" value="RRM"/>
    <property type="match status" value="2"/>
</dbReference>
<evidence type="ECO:0000259" key="5">
    <source>
        <dbReference type="PROSITE" id="PS50102"/>
    </source>
</evidence>
<dbReference type="Pfam" id="PF00076">
    <property type="entry name" value="RRM_1"/>
    <property type="match status" value="2"/>
</dbReference>
<dbReference type="InterPro" id="IPR012677">
    <property type="entry name" value="Nucleotide-bd_a/b_plait_sf"/>
</dbReference>
<dbReference type="PANTHER" id="PTHR10501">
    <property type="entry name" value="U1 SMALL NUCLEAR RIBONUCLEOPROTEIN A/U2 SMALL NUCLEAR RIBONUCLEOPROTEIN B"/>
    <property type="match status" value="1"/>
</dbReference>
<protein>
    <submittedName>
        <fullName evidence="7">RRM domain-containing protein</fullName>
    </submittedName>
</protein>
<evidence type="ECO:0000256" key="1">
    <source>
        <dbReference type="ARBA" id="ARBA00004123"/>
    </source>
</evidence>
<dbReference type="SMART" id="SM00360">
    <property type="entry name" value="RRM"/>
    <property type="match status" value="2"/>
</dbReference>
<accession>A0A915HS74</accession>
<dbReference type="InterPro" id="IPR035979">
    <property type="entry name" value="RBD_domain_sf"/>
</dbReference>
<evidence type="ECO:0000256" key="3">
    <source>
        <dbReference type="ARBA" id="ARBA00023242"/>
    </source>
</evidence>
<organism evidence="6 7">
    <name type="scientific">Romanomermis culicivorax</name>
    <name type="common">Nematode worm</name>
    <dbReference type="NCBI Taxonomy" id="13658"/>
    <lineage>
        <taxon>Eukaryota</taxon>
        <taxon>Metazoa</taxon>
        <taxon>Ecdysozoa</taxon>
        <taxon>Nematoda</taxon>
        <taxon>Enoplea</taxon>
        <taxon>Dorylaimia</taxon>
        <taxon>Mermithida</taxon>
        <taxon>Mermithoidea</taxon>
        <taxon>Mermithidae</taxon>
        <taxon>Romanomermis</taxon>
    </lineage>
</organism>
<name>A0A915HS74_ROMCU</name>
<keyword evidence="3" id="KW-0539">Nucleus</keyword>
<dbReference type="FunFam" id="3.30.70.330:FF:000037">
    <property type="entry name" value="RNA-binding protein with multiple splicing 2"/>
    <property type="match status" value="1"/>
</dbReference>
<dbReference type="Proteomes" id="UP000887565">
    <property type="component" value="Unplaced"/>
</dbReference>
<dbReference type="InterPro" id="IPR034788">
    <property type="entry name" value="Cpo_RRM"/>
</dbReference>
<evidence type="ECO:0000313" key="7">
    <source>
        <dbReference type="WBParaSite" id="nRc.2.0.1.t04270-RA"/>
    </source>
</evidence>
<sequence length="379" mass="41160">MKVRTLFISGLPLDTKPRELYLLFRAYKGYENSLLKITVKNGKISSPIGFVTFTDRHSAEMAKEDLQGLKFDPDLPQVMRLEFAKSNTKVAKPKQCLTPNVLPTFLQPIVNGNGFFRSYTELLPSLLAPTFTAAMTGGAPSPADLLFTNNGQQQQQQLGGGGHHHLTSQALATTGVLDNGGAAGGVGNAAAAATLMHYSPLLQTFYHGCLPLSAAHHSILTASNNGAAAAALLQAAPYMQSPMATAILTANGHLLQPQQPQHQIQHQQQPGCTLFVANLAATTTEQELKELFSTYPGFVCLRTRNKNGSLVAFIEYMVWRQYFQDVRQASAALGNLQGCVLKSSDRGGIRIEFAKVRSKEAKIQIGAKELLINQWRKIV</sequence>
<feature type="domain" description="RRM" evidence="5">
    <location>
        <begin position="4"/>
        <end position="86"/>
    </location>
</feature>
<dbReference type="OMA" id="NEQSEKH"/>